<dbReference type="PANTHER" id="PTHR10997">
    <property type="entry name" value="IMPORTIN-7, 8, 11"/>
    <property type="match status" value="1"/>
</dbReference>
<keyword evidence="3" id="KW-0653">Protein transport</keyword>
<evidence type="ECO:0000313" key="6">
    <source>
        <dbReference type="EMBL" id="KIL00811.1"/>
    </source>
</evidence>
<dbReference type="PROSITE" id="PS50166">
    <property type="entry name" value="IMPORTIN_B_NT"/>
    <property type="match status" value="1"/>
</dbReference>
<proteinExistence type="predicted"/>
<keyword evidence="4" id="KW-0539">Nucleus</keyword>
<dbReference type="InParanoid" id="A0A0D0EDB1"/>
<reference evidence="7" key="2">
    <citation type="submission" date="2015-01" db="EMBL/GenBank/DDBJ databases">
        <title>Evolutionary Origins and Diversification of the Mycorrhizal Mutualists.</title>
        <authorList>
            <consortium name="DOE Joint Genome Institute"/>
            <consortium name="Mycorrhizal Genomics Consortium"/>
            <person name="Kohler A."/>
            <person name="Kuo A."/>
            <person name="Nagy L.G."/>
            <person name="Floudas D."/>
            <person name="Copeland A."/>
            <person name="Barry K.W."/>
            <person name="Cichocki N."/>
            <person name="Veneault-Fourrey C."/>
            <person name="LaButti K."/>
            <person name="Lindquist E.A."/>
            <person name="Lipzen A."/>
            <person name="Lundell T."/>
            <person name="Morin E."/>
            <person name="Murat C."/>
            <person name="Riley R."/>
            <person name="Ohm R."/>
            <person name="Sun H."/>
            <person name="Tunlid A."/>
            <person name="Henrissat B."/>
            <person name="Grigoriev I.V."/>
            <person name="Hibbett D.S."/>
            <person name="Martin F."/>
        </authorList>
    </citation>
    <scope>NUCLEOTIDE SEQUENCE [LARGE SCALE GENOMIC DNA]</scope>
    <source>
        <strain evidence="7">Ve08.2h10</strain>
    </source>
</reference>
<evidence type="ECO:0000256" key="2">
    <source>
        <dbReference type="ARBA" id="ARBA00022448"/>
    </source>
</evidence>
<evidence type="ECO:0000313" key="7">
    <source>
        <dbReference type="Proteomes" id="UP000054538"/>
    </source>
</evidence>
<accession>A0A0D0EDB1</accession>
<feature type="domain" description="Importin N-terminal" evidence="5">
    <location>
        <begin position="24"/>
        <end position="112"/>
    </location>
</feature>
<evidence type="ECO:0000256" key="4">
    <source>
        <dbReference type="ARBA" id="ARBA00023242"/>
    </source>
</evidence>
<evidence type="ECO:0000259" key="5">
    <source>
        <dbReference type="PROSITE" id="PS50166"/>
    </source>
</evidence>
<keyword evidence="2" id="KW-0813">Transport</keyword>
<dbReference type="GO" id="GO:0006606">
    <property type="term" value="P:protein import into nucleus"/>
    <property type="evidence" value="ECO:0007669"/>
    <property type="project" value="TreeGrafter"/>
</dbReference>
<reference evidence="6 7" key="1">
    <citation type="submission" date="2014-04" db="EMBL/GenBank/DDBJ databases">
        <authorList>
            <consortium name="DOE Joint Genome Institute"/>
            <person name="Kuo A."/>
            <person name="Kohler A."/>
            <person name="Jargeat P."/>
            <person name="Nagy L.G."/>
            <person name="Floudas D."/>
            <person name="Copeland A."/>
            <person name="Barry K.W."/>
            <person name="Cichocki N."/>
            <person name="Veneault-Fourrey C."/>
            <person name="LaButti K."/>
            <person name="Lindquist E.A."/>
            <person name="Lipzen A."/>
            <person name="Lundell T."/>
            <person name="Morin E."/>
            <person name="Murat C."/>
            <person name="Sun H."/>
            <person name="Tunlid A."/>
            <person name="Henrissat B."/>
            <person name="Grigoriev I.V."/>
            <person name="Hibbett D.S."/>
            <person name="Martin F."/>
            <person name="Nordberg H.P."/>
            <person name="Cantor M.N."/>
            <person name="Hua S.X."/>
        </authorList>
    </citation>
    <scope>NUCLEOTIDE SEQUENCE [LARGE SCALE GENOMIC DNA]</scope>
    <source>
        <strain evidence="6 7">Ve08.2h10</strain>
    </source>
</reference>
<dbReference type="EMBL" id="KN824826">
    <property type="protein sequence ID" value="KIL00811.1"/>
    <property type="molecule type" value="Genomic_DNA"/>
</dbReference>
<evidence type="ECO:0000256" key="3">
    <source>
        <dbReference type="ARBA" id="ARBA00022927"/>
    </source>
</evidence>
<dbReference type="InterPro" id="IPR056840">
    <property type="entry name" value="HEAT_IPO9_central"/>
</dbReference>
<dbReference type="Proteomes" id="UP000054538">
    <property type="component" value="Unassembled WGS sequence"/>
</dbReference>
<dbReference type="PANTHER" id="PTHR10997:SF9">
    <property type="entry name" value="IMPORTIN-9"/>
    <property type="match status" value="1"/>
</dbReference>
<dbReference type="InterPro" id="IPR001494">
    <property type="entry name" value="Importin-beta_N"/>
</dbReference>
<dbReference type="GO" id="GO:0031267">
    <property type="term" value="F:small GTPase binding"/>
    <property type="evidence" value="ECO:0007669"/>
    <property type="project" value="InterPro"/>
</dbReference>
<dbReference type="GO" id="GO:0005635">
    <property type="term" value="C:nuclear envelope"/>
    <property type="evidence" value="ECO:0007669"/>
    <property type="project" value="TreeGrafter"/>
</dbReference>
<dbReference type="FunCoup" id="A0A0D0EDB1">
    <property type="interactions" value="619"/>
</dbReference>
<dbReference type="OrthoDB" id="431626at2759"/>
<protein>
    <recommendedName>
        <fullName evidence="5">Importin N-terminal domain-containing protein</fullName>
    </recommendedName>
</protein>
<organism evidence="6 7">
    <name type="scientific">Paxillus rubicundulus Ve08.2h10</name>
    <dbReference type="NCBI Taxonomy" id="930991"/>
    <lineage>
        <taxon>Eukaryota</taxon>
        <taxon>Fungi</taxon>
        <taxon>Dikarya</taxon>
        <taxon>Basidiomycota</taxon>
        <taxon>Agaricomycotina</taxon>
        <taxon>Agaricomycetes</taxon>
        <taxon>Agaricomycetidae</taxon>
        <taxon>Boletales</taxon>
        <taxon>Paxilineae</taxon>
        <taxon>Paxillaceae</taxon>
        <taxon>Paxillus</taxon>
    </lineage>
</organism>
<dbReference type="SUPFAM" id="SSF48371">
    <property type="entry name" value="ARM repeat"/>
    <property type="match status" value="1"/>
</dbReference>
<dbReference type="STRING" id="930991.A0A0D0EDB1"/>
<name>A0A0D0EDB1_9AGAM</name>
<dbReference type="AlphaFoldDB" id="A0A0D0EDB1"/>
<dbReference type="Gene3D" id="1.25.10.10">
    <property type="entry name" value="Leucine-rich Repeat Variant"/>
    <property type="match status" value="1"/>
</dbReference>
<sequence length="1047" mass="115444">MATVNIQQILTDTLSADANVRIAAELKLSEVLQHQEAGLALSQLALTQNADVSIRQISLRSFSRTSRPDYAIILRKYVTERWSPYFSAFKGHAPSVETKAQIRQAVFQGLSDPDRKIRSLNAHTLSSIASCDWPDEYPELLNGLIGLISSSSPESVHGSMQMFTEFTKSDLTEDQMLPVLRQLLPVLLAILNDAQKHSPLTRARTVSVFRQCVTALYMVKEQHPQAVKEATENILPVWLETFTVMLKHPVSDILNQPNWDGLAVWIQVFKALDMINTAFPRGLKPYLEPFLDASLSHLQGIFPTYNNYYIGAAESAPGSSEDEAVELPHLICPIFDFLSSVVRGGKAKQWLDSQSNPQNLPHLVGASFQYAQMTAEDEETWAANANAFVAQEDDETDAYGVRVAGFELLNTILGRSPAAVCATFQNNLEQIIASCRAARDARMPSWQVWKPLEAALAAVGSQAEDILECLEDEQESGRQKPVDIEQLLAHVIPSLLNQAEFPFLQGRAFVFASQFAKLLPLQMAGQYFEAAMHVIESNASGIPVKVSAVKAIHNFCQGAEDSALIPFVARIAQDLGPFLLLTSEDTLSLVLETMSVVLEVDKASWLTTDLANSLVLATLEVWTQNNKDPIFLSMFTDILASLATSSAPGVYETVVKQALPTLCTAIAGAKPEESWIAGSAVDLVSSLIRGAQDGGLGEGFFALLAPSLFGCLNNTEDRDVLQNGVICLTVIVRKDCSQILSWSDPSGQSGLGHVLKLIAKLLQNEDESGGLVIGDLIIHVLRRASESVLPVLPELLHAMVERMLTAKTATFLQSLVIPFVFLVHNQMDTALGMLESTIVQGRTALDVFIQTWCENAETFQGFWPTSISTVTLSRLYESNRPSLQNLMVKGDIVIKPETNNVIMTRSRTKTTPHEFTFVSFPVKVLKLLAQDLRSKGESVSIPGGECFVDSDDEDEQWTEENQGFKEEEFAFLSEMLGPRGANFDNDDMLDESDDEDLKNDPISQVDIKEHLIRFFKECATRNTNNFAANVEQLSVEETMVVRQVLGQ</sequence>
<keyword evidence="7" id="KW-1185">Reference proteome</keyword>
<dbReference type="InterPro" id="IPR011989">
    <property type="entry name" value="ARM-like"/>
</dbReference>
<comment type="subcellular location">
    <subcellularLocation>
        <location evidence="1">Nucleus</location>
    </subcellularLocation>
</comment>
<evidence type="ECO:0000256" key="1">
    <source>
        <dbReference type="ARBA" id="ARBA00004123"/>
    </source>
</evidence>
<dbReference type="InterPro" id="IPR016024">
    <property type="entry name" value="ARM-type_fold"/>
</dbReference>
<gene>
    <name evidence="6" type="ORF">PAXRUDRAFT_790125</name>
</gene>
<dbReference type="HOGENOM" id="CLU_008920_1_1_1"/>
<dbReference type="GO" id="GO:0005829">
    <property type="term" value="C:cytosol"/>
    <property type="evidence" value="ECO:0007669"/>
    <property type="project" value="TreeGrafter"/>
</dbReference>
<dbReference type="Pfam" id="PF25018">
    <property type="entry name" value="HEAT_IPO9_c"/>
    <property type="match status" value="1"/>
</dbReference>